<comment type="caution">
    <text evidence="2">The sequence shown here is derived from an EMBL/GenBank/DDBJ whole genome shotgun (WGS) entry which is preliminary data.</text>
</comment>
<name>A0A4C1UXI0_EUMVA</name>
<keyword evidence="3" id="KW-1185">Reference proteome</keyword>
<reference evidence="2 3" key="1">
    <citation type="journal article" date="2019" name="Commun. Biol.">
        <title>The bagworm genome reveals a unique fibroin gene that provides high tensile strength.</title>
        <authorList>
            <person name="Kono N."/>
            <person name="Nakamura H."/>
            <person name="Ohtoshi R."/>
            <person name="Tomita M."/>
            <person name="Numata K."/>
            <person name="Arakawa K."/>
        </authorList>
    </citation>
    <scope>NUCLEOTIDE SEQUENCE [LARGE SCALE GENOMIC DNA]</scope>
</reference>
<feature type="region of interest" description="Disordered" evidence="1">
    <location>
        <begin position="55"/>
        <end position="91"/>
    </location>
</feature>
<evidence type="ECO:0000313" key="2">
    <source>
        <dbReference type="EMBL" id="GBP30950.1"/>
    </source>
</evidence>
<evidence type="ECO:0000256" key="1">
    <source>
        <dbReference type="SAM" id="MobiDB-lite"/>
    </source>
</evidence>
<sequence>MRPSRCLLPDLAHWYAKTFEPYVYSDKRENRLHLVVFPTVEKIAFLFLHTYTGPPPPPPPGRAGCSGPGAGAAATARAPQPSPLAVRQCVT</sequence>
<dbReference type="AlphaFoldDB" id="A0A4C1UXI0"/>
<organism evidence="2 3">
    <name type="scientific">Eumeta variegata</name>
    <name type="common">Bagworm moth</name>
    <name type="synonym">Eumeta japonica</name>
    <dbReference type="NCBI Taxonomy" id="151549"/>
    <lineage>
        <taxon>Eukaryota</taxon>
        <taxon>Metazoa</taxon>
        <taxon>Ecdysozoa</taxon>
        <taxon>Arthropoda</taxon>
        <taxon>Hexapoda</taxon>
        <taxon>Insecta</taxon>
        <taxon>Pterygota</taxon>
        <taxon>Neoptera</taxon>
        <taxon>Endopterygota</taxon>
        <taxon>Lepidoptera</taxon>
        <taxon>Glossata</taxon>
        <taxon>Ditrysia</taxon>
        <taxon>Tineoidea</taxon>
        <taxon>Psychidae</taxon>
        <taxon>Oiketicinae</taxon>
        <taxon>Eumeta</taxon>
    </lineage>
</organism>
<dbReference type="EMBL" id="BGZK01000239">
    <property type="protein sequence ID" value="GBP30950.1"/>
    <property type="molecule type" value="Genomic_DNA"/>
</dbReference>
<dbReference type="Proteomes" id="UP000299102">
    <property type="component" value="Unassembled WGS sequence"/>
</dbReference>
<gene>
    <name evidence="2" type="ORF">EVAR_28592_1</name>
</gene>
<protein>
    <submittedName>
        <fullName evidence="2">Uncharacterized protein</fullName>
    </submittedName>
</protein>
<accession>A0A4C1UXI0</accession>
<evidence type="ECO:0000313" key="3">
    <source>
        <dbReference type="Proteomes" id="UP000299102"/>
    </source>
</evidence>
<proteinExistence type="predicted"/>